<dbReference type="InterPro" id="IPR038920">
    <property type="entry name" value="At3g05675-like"/>
</dbReference>
<name>A0A4Y7JML8_PAPSO</name>
<reference evidence="2 3" key="1">
    <citation type="journal article" date="2018" name="Science">
        <title>The opium poppy genome and morphinan production.</title>
        <authorList>
            <person name="Guo L."/>
            <person name="Winzer T."/>
            <person name="Yang X."/>
            <person name="Li Y."/>
            <person name="Ning Z."/>
            <person name="He Z."/>
            <person name="Teodor R."/>
            <person name="Lu Y."/>
            <person name="Bowser T.A."/>
            <person name="Graham I.A."/>
            <person name="Ye K."/>
        </authorList>
    </citation>
    <scope>NUCLEOTIDE SEQUENCE [LARGE SCALE GENOMIC DNA]</scope>
    <source>
        <strain evidence="3">cv. HN1</strain>
        <tissue evidence="2">Leaves</tissue>
    </source>
</reference>
<dbReference type="PANTHER" id="PTHR31060">
    <property type="entry name" value="OSJNBA0011J08.25 PROTEIN-RELATED"/>
    <property type="match status" value="1"/>
</dbReference>
<keyword evidence="1" id="KW-1133">Transmembrane helix</keyword>
<dbReference type="Proteomes" id="UP000316621">
    <property type="component" value="Chromosome 5"/>
</dbReference>
<accession>A0A4Y7JML8</accession>
<evidence type="ECO:0000256" key="1">
    <source>
        <dbReference type="SAM" id="Phobius"/>
    </source>
</evidence>
<dbReference type="STRING" id="3469.A0A4Y7JML8"/>
<feature type="transmembrane region" description="Helical" evidence="1">
    <location>
        <begin position="59"/>
        <end position="79"/>
    </location>
</feature>
<keyword evidence="1" id="KW-0812">Transmembrane</keyword>
<keyword evidence="1" id="KW-0472">Membrane</keyword>
<evidence type="ECO:0000313" key="3">
    <source>
        <dbReference type="Proteomes" id="UP000316621"/>
    </source>
</evidence>
<protein>
    <submittedName>
        <fullName evidence="2">Uncharacterized protein</fullName>
    </submittedName>
</protein>
<dbReference type="AlphaFoldDB" id="A0A4Y7JML8"/>
<sequence length="475" mass="52653">MKQNFKTSIIKKPPSSSFSPSSILNYLFMSTVNTAARTLNSFVQSSSSPNPMSWKLTDHFRYAGMLLIWFTLWVLRVLMDYVPLSFVPSPLLDGLASSIGLASSHDHHSTSFYGGDPLSSSSTSPSMDLVLHQGYGGSGGNNYYYDESIDISDQRGGGSSSSKSIGRALSHIFTLMNEIPATSRKYQFAVSMADRIVDENVREGHAALQEVNRMALSYAFSRTYNMLYRSLQDNNQANVMDHDTGTGLFRSLPLGSYMESGLRFCLNSFTPFGLGGVLLDSFTSKKVKKPVTPGGGYYDEEERILAAEKLAQELLWITNKLRACGAVDEALGQWSLASGLASLSFSSHHRVQSLIVKITIILLGELARGAGHHKESLLVEAPREVKYRLLLLWIPLLCYANGGLSYPVLTGIEKAETERVIDQVISTLPASDQEIILTNWLQDYTNSSSDWPNLQRSYDQWCRSSRNNILLLTKE</sequence>
<proteinExistence type="predicted"/>
<gene>
    <name evidence="2" type="ORF">C5167_023551</name>
</gene>
<organism evidence="2 3">
    <name type="scientific">Papaver somniferum</name>
    <name type="common">Opium poppy</name>
    <dbReference type="NCBI Taxonomy" id="3469"/>
    <lineage>
        <taxon>Eukaryota</taxon>
        <taxon>Viridiplantae</taxon>
        <taxon>Streptophyta</taxon>
        <taxon>Embryophyta</taxon>
        <taxon>Tracheophyta</taxon>
        <taxon>Spermatophyta</taxon>
        <taxon>Magnoliopsida</taxon>
        <taxon>Ranunculales</taxon>
        <taxon>Papaveraceae</taxon>
        <taxon>Papaveroideae</taxon>
        <taxon>Papaver</taxon>
    </lineage>
</organism>
<dbReference type="OMA" id="ENAQSCN"/>
<dbReference type="UniPathway" id="UPA00143"/>
<evidence type="ECO:0000313" key="2">
    <source>
        <dbReference type="EMBL" id="RZC61816.1"/>
    </source>
</evidence>
<keyword evidence="3" id="KW-1185">Reference proteome</keyword>
<dbReference type="PANTHER" id="PTHR31060:SF31">
    <property type="entry name" value="BTB_POZ DOMAIN PROTEIN"/>
    <property type="match status" value="1"/>
</dbReference>
<dbReference type="EMBL" id="CM010719">
    <property type="protein sequence ID" value="RZC61816.1"/>
    <property type="molecule type" value="Genomic_DNA"/>
</dbReference>
<dbReference type="GO" id="GO:0016567">
    <property type="term" value="P:protein ubiquitination"/>
    <property type="evidence" value="ECO:0007669"/>
    <property type="project" value="UniProtKB-UniPathway"/>
</dbReference>
<dbReference type="OrthoDB" id="778222at2759"/>
<dbReference type="Gramene" id="RZC61816">
    <property type="protein sequence ID" value="RZC61816"/>
    <property type="gene ID" value="C5167_023551"/>
</dbReference>